<dbReference type="Gene3D" id="2.60.40.1890">
    <property type="entry name" value="PCu(A)C copper chaperone"/>
    <property type="match status" value="1"/>
</dbReference>
<dbReference type="InterPro" id="IPR007410">
    <property type="entry name" value="LpqE-like"/>
</dbReference>
<evidence type="ECO:0000256" key="1">
    <source>
        <dbReference type="SAM" id="SignalP"/>
    </source>
</evidence>
<dbReference type="OrthoDB" id="9796962at2"/>
<accession>A0A317E628</accession>
<organism evidence="2 3">
    <name type="scientific">Zavarzinia compransoris</name>
    <dbReference type="NCBI Taxonomy" id="1264899"/>
    <lineage>
        <taxon>Bacteria</taxon>
        <taxon>Pseudomonadati</taxon>
        <taxon>Pseudomonadota</taxon>
        <taxon>Alphaproteobacteria</taxon>
        <taxon>Rhodospirillales</taxon>
        <taxon>Zavarziniaceae</taxon>
        <taxon>Zavarzinia</taxon>
    </lineage>
</organism>
<sequence length="170" mass="17424">MTRSLLRSALLAAALLAGAGLTLAPALTEAHGFKIASLDIGHPWSRATPAGAKVAGGYLKVTNGGAEADRLLSVASAIADKVEIHEMAMAADGTASMHRLDNGVEIPAGATVELKPGSYHIMFIGLKRPLTEGEKFDGTLTFEKAGTVAVQFAVEAMGKTGGDHGAHQGH</sequence>
<name>A0A317E628_9PROT</name>
<dbReference type="InterPro" id="IPR036182">
    <property type="entry name" value="PCuAC_sf"/>
</dbReference>
<gene>
    <name evidence="2" type="ORF">DKG75_07280</name>
</gene>
<evidence type="ECO:0000313" key="3">
    <source>
        <dbReference type="Proteomes" id="UP000246077"/>
    </source>
</evidence>
<evidence type="ECO:0008006" key="4">
    <source>
        <dbReference type="Google" id="ProtNLM"/>
    </source>
</evidence>
<dbReference type="Proteomes" id="UP000246077">
    <property type="component" value="Unassembled WGS sequence"/>
</dbReference>
<proteinExistence type="predicted"/>
<feature type="chain" id="PRO_5016455023" description="Copper chaperone PCu(A)C" evidence="1">
    <location>
        <begin position="20"/>
        <end position="170"/>
    </location>
</feature>
<dbReference type="EMBL" id="QGLF01000002">
    <property type="protein sequence ID" value="PWR21784.1"/>
    <property type="molecule type" value="Genomic_DNA"/>
</dbReference>
<evidence type="ECO:0000313" key="2">
    <source>
        <dbReference type="EMBL" id="PWR21784.1"/>
    </source>
</evidence>
<keyword evidence="3" id="KW-1185">Reference proteome</keyword>
<dbReference type="RefSeq" id="WP_109920428.1">
    <property type="nucleotide sequence ID" value="NZ_QGLF01000002.1"/>
</dbReference>
<dbReference type="AlphaFoldDB" id="A0A317E628"/>
<dbReference type="SUPFAM" id="SSF110087">
    <property type="entry name" value="DR1885-like metal-binding protein"/>
    <property type="match status" value="1"/>
</dbReference>
<keyword evidence="1" id="KW-0732">Signal</keyword>
<reference evidence="3" key="1">
    <citation type="submission" date="2018-05" db="EMBL/GenBank/DDBJ databases">
        <title>Zavarzinia sp. HR-AS.</title>
        <authorList>
            <person name="Lee Y."/>
            <person name="Jeon C.O."/>
        </authorList>
    </citation>
    <scope>NUCLEOTIDE SEQUENCE [LARGE SCALE GENOMIC DNA]</scope>
    <source>
        <strain evidence="3">DSM 1231</strain>
    </source>
</reference>
<dbReference type="InterPro" id="IPR058248">
    <property type="entry name" value="Lxx211020-like"/>
</dbReference>
<feature type="signal peptide" evidence="1">
    <location>
        <begin position="1"/>
        <end position="19"/>
    </location>
</feature>
<protein>
    <recommendedName>
        <fullName evidence="4">Copper chaperone PCu(A)C</fullName>
    </recommendedName>
</protein>
<dbReference type="Pfam" id="PF04314">
    <property type="entry name" value="PCuAC"/>
    <property type="match status" value="1"/>
</dbReference>
<comment type="caution">
    <text evidence="2">The sequence shown here is derived from an EMBL/GenBank/DDBJ whole genome shotgun (WGS) entry which is preliminary data.</text>
</comment>
<dbReference type="PANTHER" id="PTHR36302">
    <property type="entry name" value="BLR7088 PROTEIN"/>
    <property type="match status" value="1"/>
</dbReference>
<dbReference type="PANTHER" id="PTHR36302:SF1">
    <property type="entry name" value="COPPER CHAPERONE PCU(A)C"/>
    <property type="match status" value="1"/>
</dbReference>